<dbReference type="InterPro" id="IPR051466">
    <property type="entry name" value="D-amino_acid_metab_enzyme"/>
</dbReference>
<dbReference type="SUPFAM" id="SSF51419">
    <property type="entry name" value="PLP-binding barrel"/>
    <property type="match status" value="1"/>
</dbReference>
<dbReference type="EMBL" id="KZ819290">
    <property type="protein sequence ID" value="PWN98673.1"/>
    <property type="molecule type" value="Genomic_DNA"/>
</dbReference>
<protein>
    <recommendedName>
        <fullName evidence="4">Alanine racemase N-terminal domain-containing protein</fullName>
    </recommendedName>
</protein>
<keyword evidence="3" id="KW-1185">Reference proteome</keyword>
<reference evidence="2 3" key="1">
    <citation type="journal article" date="2018" name="Mol. Biol. Evol.">
        <title>Broad Genomic Sampling Reveals a Smut Pathogenic Ancestry of the Fungal Clade Ustilaginomycotina.</title>
        <authorList>
            <person name="Kijpornyongpan T."/>
            <person name="Mondo S.J."/>
            <person name="Barry K."/>
            <person name="Sandor L."/>
            <person name="Lee J."/>
            <person name="Lipzen A."/>
            <person name="Pangilinan J."/>
            <person name="LaButti K."/>
            <person name="Hainaut M."/>
            <person name="Henrissat B."/>
            <person name="Grigoriev I.V."/>
            <person name="Spatafora J.W."/>
            <person name="Aime M.C."/>
        </authorList>
    </citation>
    <scope>NUCLEOTIDE SEQUENCE [LARGE SCALE GENOMIC DNA]</scope>
    <source>
        <strain evidence="2 3">MCA 4186</strain>
    </source>
</reference>
<feature type="transmembrane region" description="Helical" evidence="1">
    <location>
        <begin position="12"/>
        <end position="37"/>
    </location>
</feature>
<accession>A0A316ZEJ5</accession>
<keyword evidence="1" id="KW-1133">Transmembrane helix</keyword>
<evidence type="ECO:0000313" key="2">
    <source>
        <dbReference type="EMBL" id="PWN98673.1"/>
    </source>
</evidence>
<dbReference type="OrthoDB" id="20198at2759"/>
<dbReference type="GO" id="GO:0008721">
    <property type="term" value="F:D-serine ammonia-lyase activity"/>
    <property type="evidence" value="ECO:0007669"/>
    <property type="project" value="TreeGrafter"/>
</dbReference>
<dbReference type="InterPro" id="IPR029066">
    <property type="entry name" value="PLP-binding_barrel"/>
</dbReference>
<sequence length="135" mass="14780">MTTPYMALPSQAALQAAYVGLPLAVLPTPSVVIDVSIMRRNAERMRRAVDRAGVRFRCHIKTHKAVEGTRVCLGAEGSAPSQHRAIIVSTLAEAWHVLPLVEEGVVDDILYGVPLPVLRIAEARRLRDTMRSSTD</sequence>
<organism evidence="2 3">
    <name type="scientific">Tilletiopsis washingtonensis</name>
    <dbReference type="NCBI Taxonomy" id="58919"/>
    <lineage>
        <taxon>Eukaryota</taxon>
        <taxon>Fungi</taxon>
        <taxon>Dikarya</taxon>
        <taxon>Basidiomycota</taxon>
        <taxon>Ustilaginomycotina</taxon>
        <taxon>Exobasidiomycetes</taxon>
        <taxon>Entylomatales</taxon>
        <taxon>Entylomatales incertae sedis</taxon>
        <taxon>Tilletiopsis</taxon>
    </lineage>
</organism>
<dbReference type="PANTHER" id="PTHR28004:SF2">
    <property type="entry name" value="D-SERINE DEHYDRATASE"/>
    <property type="match status" value="1"/>
</dbReference>
<gene>
    <name evidence="2" type="ORF">FA09DRAFT_337977</name>
</gene>
<dbReference type="RefSeq" id="XP_025598952.1">
    <property type="nucleotide sequence ID" value="XM_025744048.1"/>
</dbReference>
<dbReference type="GO" id="GO:0036088">
    <property type="term" value="P:D-serine catabolic process"/>
    <property type="evidence" value="ECO:0007669"/>
    <property type="project" value="TreeGrafter"/>
</dbReference>
<evidence type="ECO:0008006" key="4">
    <source>
        <dbReference type="Google" id="ProtNLM"/>
    </source>
</evidence>
<keyword evidence="1" id="KW-0472">Membrane</keyword>
<proteinExistence type="predicted"/>
<dbReference type="Proteomes" id="UP000245946">
    <property type="component" value="Unassembled WGS sequence"/>
</dbReference>
<evidence type="ECO:0000313" key="3">
    <source>
        <dbReference type="Proteomes" id="UP000245946"/>
    </source>
</evidence>
<dbReference type="STRING" id="58919.A0A316ZEJ5"/>
<dbReference type="GeneID" id="37271592"/>
<keyword evidence="1" id="KW-0812">Transmembrane</keyword>
<dbReference type="Gene3D" id="3.20.20.10">
    <property type="entry name" value="Alanine racemase"/>
    <property type="match status" value="1"/>
</dbReference>
<evidence type="ECO:0000256" key="1">
    <source>
        <dbReference type="SAM" id="Phobius"/>
    </source>
</evidence>
<dbReference type="AlphaFoldDB" id="A0A316ZEJ5"/>
<dbReference type="PANTHER" id="PTHR28004">
    <property type="entry name" value="ZGC:162816-RELATED"/>
    <property type="match status" value="1"/>
</dbReference>
<name>A0A316ZEJ5_9BASI</name>